<reference evidence="1 2" key="1">
    <citation type="submission" date="2024-08" db="EMBL/GenBank/DDBJ databases">
        <authorList>
            <person name="Will J Nash"/>
            <person name="Angela Man"/>
            <person name="Seanna McTaggart"/>
            <person name="Kendall Baker"/>
            <person name="Tom Barker"/>
            <person name="Leah Catchpole"/>
            <person name="Alex Durrant"/>
            <person name="Karim Gharbi"/>
            <person name="Naomi Irish"/>
            <person name="Gemy Kaithakottil"/>
            <person name="Debby Ku"/>
            <person name="Aaliyah Providence"/>
            <person name="Felix Shaw"/>
            <person name="David Swarbreck"/>
            <person name="Chris Watkins"/>
            <person name="Ann M. McCartney"/>
            <person name="Giulio Formenti"/>
            <person name="Alice Mouton"/>
            <person name="Noel Vella"/>
            <person name="Bjorn M von Reumont"/>
            <person name="Adriana Vella"/>
            <person name="Wilfried Haerty"/>
        </authorList>
    </citation>
    <scope>NUCLEOTIDE SEQUENCE [LARGE SCALE GENOMIC DNA]</scope>
</reference>
<comment type="caution">
    <text evidence="1">The sequence shown here is derived from an EMBL/GenBank/DDBJ whole genome shotgun (WGS) entry which is preliminary data.</text>
</comment>
<dbReference type="Proteomes" id="UP001642520">
    <property type="component" value="Unassembled WGS sequence"/>
</dbReference>
<evidence type="ECO:0000313" key="1">
    <source>
        <dbReference type="EMBL" id="CAL7933153.1"/>
    </source>
</evidence>
<name>A0ABP1N0X1_XYLVO</name>
<protein>
    <submittedName>
        <fullName evidence="1">Uncharacterized protein</fullName>
    </submittedName>
</protein>
<evidence type="ECO:0000313" key="2">
    <source>
        <dbReference type="Proteomes" id="UP001642520"/>
    </source>
</evidence>
<sequence length="196" mass="22585">MTSLPGIARILGISGILRNDVIFQEMAPGIPPRTSCSPDTKSKNWVLDRKNPILYQENMIDEEVSEIQISRAFFEYLLAHHVLLIQSRKFGFSIEKSDFVSGEHDVRGGIRKKRGKFKFQKWDSRLKNPDFSTFYQENMIGEEVSQRAISWKVTSFLRIPEIPRIPAIPGSDVIFQELPVFGLYDRRSRFFDVVSG</sequence>
<organism evidence="1 2">
    <name type="scientific">Xylocopa violacea</name>
    <name type="common">Violet carpenter bee</name>
    <name type="synonym">Apis violacea</name>
    <dbReference type="NCBI Taxonomy" id="135666"/>
    <lineage>
        <taxon>Eukaryota</taxon>
        <taxon>Metazoa</taxon>
        <taxon>Ecdysozoa</taxon>
        <taxon>Arthropoda</taxon>
        <taxon>Hexapoda</taxon>
        <taxon>Insecta</taxon>
        <taxon>Pterygota</taxon>
        <taxon>Neoptera</taxon>
        <taxon>Endopterygota</taxon>
        <taxon>Hymenoptera</taxon>
        <taxon>Apocrita</taxon>
        <taxon>Aculeata</taxon>
        <taxon>Apoidea</taxon>
        <taxon>Anthophila</taxon>
        <taxon>Apidae</taxon>
        <taxon>Xylocopa</taxon>
        <taxon>Xylocopa</taxon>
    </lineage>
</organism>
<gene>
    <name evidence="1" type="ORF">XYLVIOL_LOCUS329</name>
</gene>
<keyword evidence="2" id="KW-1185">Reference proteome</keyword>
<accession>A0ABP1N0X1</accession>
<dbReference type="EMBL" id="CAXAJV020001280">
    <property type="protein sequence ID" value="CAL7933153.1"/>
    <property type="molecule type" value="Genomic_DNA"/>
</dbReference>
<proteinExistence type="predicted"/>